<gene>
    <name evidence="1" type="ORF">DPEC_G00183010</name>
</gene>
<evidence type="ECO:0000313" key="1">
    <source>
        <dbReference type="EMBL" id="KAJ8000693.1"/>
    </source>
</evidence>
<accession>A0ACC2GAP5</accession>
<sequence length="328" mass="35303">MDNIIFRFLCPIVLLGLVLTSTIIAQNTTATSTSATVLTINTGNKVNSKTTVEPDKSVGLTESGANTKDLKNIDGGRNISESIEQDKKQNNDTIILTATSSMHNGSTTNLSGGNTTTIPARITKTTFSVKPTATTKKPVQTSALATSTIQSKASKVSGSRQKAFWITFLVLVLLVLLVMAIFHTRKKLKRKSMDLSNRQEDVPLSCHEQDVVFDNSAAPKEMQTFTAVDLNSTEALVDDSSGTQADGGVSTNPAPPSSPADKPNDVAPTDVAPRDELNRWRLSMMKTTATTTTASGWLRQQRVGLGPGICLRVKPHRSLNRTTTEEKT</sequence>
<protein>
    <submittedName>
        <fullName evidence="1">Uncharacterized protein</fullName>
    </submittedName>
</protein>
<evidence type="ECO:0000313" key="2">
    <source>
        <dbReference type="Proteomes" id="UP001157502"/>
    </source>
</evidence>
<dbReference type="Proteomes" id="UP001157502">
    <property type="component" value="Chromosome 15"/>
</dbReference>
<name>A0ACC2GAP5_DALPE</name>
<keyword evidence="2" id="KW-1185">Reference proteome</keyword>
<comment type="caution">
    <text evidence="1">The sequence shown here is derived from an EMBL/GenBank/DDBJ whole genome shotgun (WGS) entry which is preliminary data.</text>
</comment>
<organism evidence="1 2">
    <name type="scientific">Dallia pectoralis</name>
    <name type="common">Alaska blackfish</name>
    <dbReference type="NCBI Taxonomy" id="75939"/>
    <lineage>
        <taxon>Eukaryota</taxon>
        <taxon>Metazoa</taxon>
        <taxon>Chordata</taxon>
        <taxon>Craniata</taxon>
        <taxon>Vertebrata</taxon>
        <taxon>Euteleostomi</taxon>
        <taxon>Actinopterygii</taxon>
        <taxon>Neopterygii</taxon>
        <taxon>Teleostei</taxon>
        <taxon>Protacanthopterygii</taxon>
        <taxon>Esociformes</taxon>
        <taxon>Umbridae</taxon>
        <taxon>Dallia</taxon>
    </lineage>
</organism>
<dbReference type="EMBL" id="CM055742">
    <property type="protein sequence ID" value="KAJ8000693.1"/>
    <property type="molecule type" value="Genomic_DNA"/>
</dbReference>
<proteinExistence type="predicted"/>
<reference evidence="1" key="1">
    <citation type="submission" date="2021-05" db="EMBL/GenBank/DDBJ databases">
        <authorList>
            <person name="Pan Q."/>
            <person name="Jouanno E."/>
            <person name="Zahm M."/>
            <person name="Klopp C."/>
            <person name="Cabau C."/>
            <person name="Louis A."/>
            <person name="Berthelot C."/>
            <person name="Parey E."/>
            <person name="Roest Crollius H."/>
            <person name="Montfort J."/>
            <person name="Robinson-Rechavi M."/>
            <person name="Bouchez O."/>
            <person name="Lampietro C."/>
            <person name="Lopez Roques C."/>
            <person name="Donnadieu C."/>
            <person name="Postlethwait J."/>
            <person name="Bobe J."/>
            <person name="Dillon D."/>
            <person name="Chandos A."/>
            <person name="von Hippel F."/>
            <person name="Guiguen Y."/>
        </authorList>
    </citation>
    <scope>NUCLEOTIDE SEQUENCE</scope>
    <source>
        <strain evidence="1">YG-Jan2019</strain>
    </source>
</reference>